<reference evidence="3" key="1">
    <citation type="journal article" date="2019" name="Int. J. Syst. Evol. Microbiol.">
        <title>The Global Catalogue of Microorganisms (GCM) 10K type strain sequencing project: providing services to taxonomists for standard genome sequencing and annotation.</title>
        <authorList>
            <consortium name="The Broad Institute Genomics Platform"/>
            <consortium name="The Broad Institute Genome Sequencing Center for Infectious Disease"/>
            <person name="Wu L."/>
            <person name="Ma J."/>
        </authorList>
    </citation>
    <scope>NUCLEOTIDE SEQUENCE [LARGE SCALE GENOMIC DNA]</scope>
    <source>
        <strain evidence="3">JCM 4147</strain>
    </source>
</reference>
<comment type="caution">
    <text evidence="2">The sequence shown here is derived from an EMBL/GenBank/DDBJ whole genome shotgun (WGS) entry which is preliminary data.</text>
</comment>
<dbReference type="Proteomes" id="UP001596200">
    <property type="component" value="Unassembled WGS sequence"/>
</dbReference>
<feature type="compositionally biased region" description="Polar residues" evidence="1">
    <location>
        <begin position="68"/>
        <end position="83"/>
    </location>
</feature>
<organism evidence="2 3">
    <name type="scientific">Streptomyces pulveraceus</name>
    <dbReference type="NCBI Taxonomy" id="68258"/>
    <lineage>
        <taxon>Bacteria</taxon>
        <taxon>Bacillati</taxon>
        <taxon>Actinomycetota</taxon>
        <taxon>Actinomycetes</taxon>
        <taxon>Kitasatosporales</taxon>
        <taxon>Streptomycetaceae</taxon>
        <taxon>Streptomyces</taxon>
    </lineage>
</organism>
<gene>
    <name evidence="2" type="ORF">ACFP1B_30980</name>
</gene>
<feature type="region of interest" description="Disordered" evidence="1">
    <location>
        <begin position="48"/>
        <end position="83"/>
    </location>
</feature>
<proteinExistence type="predicted"/>
<evidence type="ECO:0000313" key="3">
    <source>
        <dbReference type="Proteomes" id="UP001596200"/>
    </source>
</evidence>
<accession>A0ABW1GUM0</accession>
<dbReference type="EMBL" id="JBHSPU010000030">
    <property type="protein sequence ID" value="MFC5917818.1"/>
    <property type="molecule type" value="Genomic_DNA"/>
</dbReference>
<dbReference type="RefSeq" id="WP_344511928.1">
    <property type="nucleotide sequence ID" value="NZ_BAAATU010000022.1"/>
</dbReference>
<name>A0ABW1GUM0_9ACTN</name>
<evidence type="ECO:0000256" key="1">
    <source>
        <dbReference type="SAM" id="MobiDB-lite"/>
    </source>
</evidence>
<protein>
    <submittedName>
        <fullName evidence="2">Uncharacterized protein</fullName>
    </submittedName>
</protein>
<sequence>MTASEPEYTPEMDRFVQEGLAEFQDALTASIDLDRKLVEVTDEVAKVSSTAPPAVDASASGIEEGSKESSTLANAVSDRSCQF</sequence>
<keyword evidence="3" id="KW-1185">Reference proteome</keyword>
<evidence type="ECO:0000313" key="2">
    <source>
        <dbReference type="EMBL" id="MFC5917818.1"/>
    </source>
</evidence>